<organism evidence="2 3">
    <name type="scientific">Desulfatibacillum alkenivorans DSM 16219</name>
    <dbReference type="NCBI Taxonomy" id="1121393"/>
    <lineage>
        <taxon>Bacteria</taxon>
        <taxon>Pseudomonadati</taxon>
        <taxon>Thermodesulfobacteriota</taxon>
        <taxon>Desulfobacteria</taxon>
        <taxon>Desulfobacterales</taxon>
        <taxon>Desulfatibacillaceae</taxon>
        <taxon>Desulfatibacillum</taxon>
    </lineage>
</organism>
<dbReference type="PANTHER" id="PTHR33531:SF10">
    <property type="entry name" value="BLR7895 PROTEIN"/>
    <property type="match status" value="1"/>
</dbReference>
<evidence type="ECO:0000313" key="2">
    <source>
        <dbReference type="EMBL" id="SHK29390.1"/>
    </source>
</evidence>
<dbReference type="GO" id="GO:0046872">
    <property type="term" value="F:metal ion binding"/>
    <property type="evidence" value="ECO:0007669"/>
    <property type="project" value="InterPro"/>
</dbReference>
<evidence type="ECO:0000313" key="3">
    <source>
        <dbReference type="Proteomes" id="UP000183994"/>
    </source>
</evidence>
<dbReference type="AlphaFoldDB" id="A0A1M6RAD8"/>
<proteinExistence type="predicted"/>
<dbReference type="EMBL" id="FQZU01000021">
    <property type="protein sequence ID" value="SHK29390.1"/>
    <property type="molecule type" value="Genomic_DNA"/>
</dbReference>
<gene>
    <name evidence="2" type="ORF">SAMN02745216_03233</name>
</gene>
<dbReference type="PANTHER" id="PTHR33531">
    <property type="entry name" value="RUBRERYTHRIN SUBFAMILY"/>
    <property type="match status" value="1"/>
</dbReference>
<dbReference type="SUPFAM" id="SSF47240">
    <property type="entry name" value="Ferritin-like"/>
    <property type="match status" value="1"/>
</dbReference>
<dbReference type="Proteomes" id="UP000183994">
    <property type="component" value="Unassembled WGS sequence"/>
</dbReference>
<reference evidence="3" key="1">
    <citation type="submission" date="2016-11" db="EMBL/GenBank/DDBJ databases">
        <authorList>
            <person name="Varghese N."/>
            <person name="Submissions S."/>
        </authorList>
    </citation>
    <scope>NUCLEOTIDE SEQUENCE [LARGE SCALE GENOMIC DNA]</scope>
    <source>
        <strain evidence="3">DSM 16219</strain>
    </source>
</reference>
<dbReference type="GO" id="GO:0016491">
    <property type="term" value="F:oxidoreductase activity"/>
    <property type="evidence" value="ECO:0007669"/>
    <property type="project" value="InterPro"/>
</dbReference>
<dbReference type="InterPro" id="IPR009078">
    <property type="entry name" value="Ferritin-like_SF"/>
</dbReference>
<dbReference type="InterPro" id="IPR012347">
    <property type="entry name" value="Ferritin-like"/>
</dbReference>
<dbReference type="CDD" id="cd01045">
    <property type="entry name" value="Ferritin_like_AB"/>
    <property type="match status" value="1"/>
</dbReference>
<dbReference type="STRING" id="1121393.SAMN02745216_03233"/>
<dbReference type="Gene3D" id="1.20.1260.10">
    <property type="match status" value="1"/>
</dbReference>
<keyword evidence="3" id="KW-1185">Reference proteome</keyword>
<protein>
    <submittedName>
        <fullName evidence="2">Rubrerythrin</fullName>
    </submittedName>
</protein>
<dbReference type="RefSeq" id="WP_073477294.1">
    <property type="nucleotide sequence ID" value="NZ_FQZU01000021.1"/>
</dbReference>
<name>A0A1M6RAD8_9BACT</name>
<dbReference type="Pfam" id="PF02915">
    <property type="entry name" value="Rubrerythrin"/>
    <property type="match status" value="2"/>
</dbReference>
<feature type="domain" description="Rubrerythrin diiron-binding" evidence="1">
    <location>
        <begin position="10"/>
        <end position="57"/>
    </location>
</feature>
<accession>A0A1M6RAD8</accession>
<feature type="domain" description="Rubrerythrin diiron-binding" evidence="1">
    <location>
        <begin position="94"/>
        <end position="142"/>
    </location>
</feature>
<dbReference type="InterPro" id="IPR003251">
    <property type="entry name" value="Rr_diiron-bd_dom"/>
</dbReference>
<dbReference type="OrthoDB" id="1118885at2"/>
<evidence type="ECO:0000259" key="1">
    <source>
        <dbReference type="Pfam" id="PF02915"/>
    </source>
</evidence>
<sequence>MTNFNSVDAILDFAIKNEQEAQKFYAEIAENTTRSGSKALFESFVAEEKRHEEKLKAVKEGQAMAPAAGNVTDLKIADYVVDAPVEPNMDFQKALILAMKKEKAAFMLYTHLANRVEGDLKEVFLSLAQEEAKHKLYFETEYDDHVLTDN</sequence>